<evidence type="ECO:0000259" key="4">
    <source>
        <dbReference type="PROSITE" id="PS50893"/>
    </source>
</evidence>
<sequence>MLHVQGIARRFGGLQALSDVTFGVADGEILGLIGPNGAGKTTLFNVVSGVHPPDKGRIVFRGQDITGLPPYRVARLGLARTFQIVRPLHDLTVRENVMLGACYGRERHGRGAAARVADEVLALVGLGERAAQLAGSLNVAQKKRLELARALAARPYLLLLDEVLAGLNPAEVGRMIEMIRHIRAQGVTILMIEHLMQAMMSLSDRIVVLDYGKLIAEGEPREVAADPSVIEAYLGDPKLGRELLAGGSDGGSARGD</sequence>
<dbReference type="InterPro" id="IPR051120">
    <property type="entry name" value="ABC_AA/LPS_Transport"/>
</dbReference>
<evidence type="ECO:0000256" key="2">
    <source>
        <dbReference type="ARBA" id="ARBA00022741"/>
    </source>
</evidence>
<dbReference type="InterPro" id="IPR003439">
    <property type="entry name" value="ABC_transporter-like_ATP-bd"/>
</dbReference>
<protein>
    <submittedName>
        <fullName evidence="5">ABC transporter ATP-binding protein</fullName>
    </submittedName>
</protein>
<dbReference type="Pfam" id="PF00005">
    <property type="entry name" value="ABC_tran"/>
    <property type="match status" value="1"/>
</dbReference>
<dbReference type="EMBL" id="JEMC01002544">
    <property type="protein sequence ID" value="KYF86654.1"/>
    <property type="molecule type" value="Genomic_DNA"/>
</dbReference>
<dbReference type="SMART" id="SM00382">
    <property type="entry name" value="AAA"/>
    <property type="match status" value="1"/>
</dbReference>
<dbReference type="Gene3D" id="3.40.50.300">
    <property type="entry name" value="P-loop containing nucleotide triphosphate hydrolases"/>
    <property type="match status" value="1"/>
</dbReference>
<dbReference type="GO" id="GO:0005524">
    <property type="term" value="F:ATP binding"/>
    <property type="evidence" value="ECO:0007669"/>
    <property type="project" value="UniProtKB-KW"/>
</dbReference>
<feature type="domain" description="ABC transporter" evidence="4">
    <location>
        <begin position="2"/>
        <end position="236"/>
    </location>
</feature>
<keyword evidence="3 5" id="KW-0067">ATP-binding</keyword>
<evidence type="ECO:0000256" key="1">
    <source>
        <dbReference type="ARBA" id="ARBA00022448"/>
    </source>
</evidence>
<dbReference type="GO" id="GO:0016887">
    <property type="term" value="F:ATP hydrolysis activity"/>
    <property type="evidence" value="ECO:0007669"/>
    <property type="project" value="InterPro"/>
</dbReference>
<evidence type="ECO:0000256" key="3">
    <source>
        <dbReference type="ARBA" id="ARBA00022840"/>
    </source>
</evidence>
<proteinExistence type="predicted"/>
<name>A0A150S2F0_SORCE</name>
<dbReference type="SUPFAM" id="SSF52540">
    <property type="entry name" value="P-loop containing nucleoside triphosphate hydrolases"/>
    <property type="match status" value="1"/>
</dbReference>
<dbReference type="Proteomes" id="UP000075515">
    <property type="component" value="Unassembled WGS sequence"/>
</dbReference>
<dbReference type="PROSITE" id="PS50893">
    <property type="entry name" value="ABC_TRANSPORTER_2"/>
    <property type="match status" value="1"/>
</dbReference>
<organism evidence="5 6">
    <name type="scientific">Sorangium cellulosum</name>
    <name type="common">Polyangium cellulosum</name>
    <dbReference type="NCBI Taxonomy" id="56"/>
    <lineage>
        <taxon>Bacteria</taxon>
        <taxon>Pseudomonadati</taxon>
        <taxon>Myxococcota</taxon>
        <taxon>Polyangia</taxon>
        <taxon>Polyangiales</taxon>
        <taxon>Polyangiaceae</taxon>
        <taxon>Sorangium</taxon>
    </lineage>
</organism>
<accession>A0A150S2F0</accession>
<dbReference type="InterPro" id="IPR003593">
    <property type="entry name" value="AAA+_ATPase"/>
</dbReference>
<dbReference type="PANTHER" id="PTHR45772">
    <property type="entry name" value="CONSERVED COMPONENT OF ABC TRANSPORTER FOR NATURAL AMINO ACIDS-RELATED"/>
    <property type="match status" value="1"/>
</dbReference>
<reference evidence="5 6" key="1">
    <citation type="submission" date="2014-02" db="EMBL/GenBank/DDBJ databases">
        <title>The small core and large imbalanced accessory genome model reveals a collaborative survival strategy of Sorangium cellulosum strains in nature.</title>
        <authorList>
            <person name="Han K."/>
            <person name="Peng R."/>
            <person name="Blom J."/>
            <person name="Li Y.-Z."/>
        </authorList>
    </citation>
    <scope>NUCLEOTIDE SEQUENCE [LARGE SCALE GENOMIC DNA]</scope>
    <source>
        <strain evidence="5 6">So0149</strain>
    </source>
</reference>
<keyword evidence="2" id="KW-0547">Nucleotide-binding</keyword>
<dbReference type="FunFam" id="3.40.50.300:FF:000421">
    <property type="entry name" value="Branched-chain amino acid ABC transporter ATP-binding protein"/>
    <property type="match status" value="1"/>
</dbReference>
<dbReference type="AlphaFoldDB" id="A0A150S2F0"/>
<comment type="caution">
    <text evidence="5">The sequence shown here is derived from an EMBL/GenBank/DDBJ whole genome shotgun (WGS) entry which is preliminary data.</text>
</comment>
<dbReference type="InterPro" id="IPR027417">
    <property type="entry name" value="P-loop_NTPase"/>
</dbReference>
<dbReference type="Pfam" id="PF12399">
    <property type="entry name" value="BCA_ABC_TP_C"/>
    <property type="match status" value="1"/>
</dbReference>
<gene>
    <name evidence="5" type="ORF">BE18_37740</name>
</gene>
<keyword evidence="1" id="KW-0813">Transport</keyword>
<dbReference type="InterPro" id="IPR032823">
    <property type="entry name" value="BCA_ABC_TP_C"/>
</dbReference>
<evidence type="ECO:0000313" key="6">
    <source>
        <dbReference type="Proteomes" id="UP000075515"/>
    </source>
</evidence>
<dbReference type="GO" id="GO:0005886">
    <property type="term" value="C:plasma membrane"/>
    <property type="evidence" value="ECO:0007669"/>
    <property type="project" value="TreeGrafter"/>
</dbReference>
<dbReference type="CDD" id="cd03219">
    <property type="entry name" value="ABC_Mj1267_LivG_branched"/>
    <property type="match status" value="1"/>
</dbReference>
<evidence type="ECO:0000313" key="5">
    <source>
        <dbReference type="EMBL" id="KYF86654.1"/>
    </source>
</evidence>